<reference evidence="1 2" key="1">
    <citation type="journal article" date="2010" name="Appl. Environ. Microbiol.">
        <title>Targeted chromosomal knockouts in Mycoplasma pneumoniae.</title>
        <authorList>
            <person name="Krishnakumar R."/>
            <person name="Assad-Garcia N."/>
            <person name="Benders G.A."/>
            <person name="Phan Q."/>
            <person name="Montague M.G."/>
            <person name="Glass J.I."/>
        </authorList>
    </citation>
    <scope>NUCLEOTIDE SEQUENCE [LARGE SCALE GENOMIC DNA]</scope>
    <source>
        <strain evidence="2">ATCC 15531 / DSM 22911 / NBRC 14401 / NCTC 10119 / FH</strain>
    </source>
</reference>
<evidence type="ECO:0000313" key="2">
    <source>
        <dbReference type="Proteomes" id="UP000007756"/>
    </source>
</evidence>
<organism evidence="1 2">
    <name type="scientific">Mycoplasmoides pneumoniae (strain ATCC 15531 / DSM 23978 / CIP 103766 / NBRC 14401 / NCTC 10119 / FH)</name>
    <name type="common">Mycoplasma pneumoniae</name>
    <dbReference type="NCBI Taxonomy" id="722438"/>
    <lineage>
        <taxon>Bacteria</taxon>
        <taxon>Bacillati</taxon>
        <taxon>Mycoplasmatota</taxon>
        <taxon>Mycoplasmoidales</taxon>
        <taxon>Mycoplasmoidaceae</taxon>
        <taxon>Mycoplasmoides</taxon>
    </lineage>
</organism>
<dbReference type="PaxDb" id="722438-MPNE_0327"/>
<sequence length="44" mass="5132">MSLFLNKVSEIVRLMVKTSFIINWKNVKVFKEVGSNRSLDYLAI</sequence>
<proteinExistence type="predicted"/>
<accession>A0A0H3DKW1</accession>
<dbReference type="KEGG" id="mpj:MPNE_0327"/>
<dbReference type="AlphaFoldDB" id="A0A0H3DKW1"/>
<name>A0A0H3DKW1_MYCPB</name>
<gene>
    <name evidence="1" type="ordered locus">MPNE_0327</name>
</gene>
<protein>
    <submittedName>
        <fullName evidence="1">Uncharacterized protein</fullName>
    </submittedName>
</protein>
<dbReference type="HOGENOM" id="CLU_3218903_0_0_14"/>
<dbReference type="Proteomes" id="UP000007756">
    <property type="component" value="Chromosome"/>
</dbReference>
<dbReference type="EMBL" id="CP002077">
    <property type="protein sequence ID" value="ADK87034.1"/>
    <property type="molecule type" value="Genomic_DNA"/>
</dbReference>
<evidence type="ECO:0000313" key="1">
    <source>
        <dbReference type="EMBL" id="ADK87034.1"/>
    </source>
</evidence>
<dbReference type="PATRIC" id="fig|722438.3.peg.320"/>